<keyword evidence="3" id="KW-1185">Reference proteome</keyword>
<evidence type="ECO:0000313" key="3">
    <source>
        <dbReference type="Proteomes" id="UP000199759"/>
    </source>
</evidence>
<feature type="transmembrane region" description="Helical" evidence="1">
    <location>
        <begin position="54"/>
        <end position="73"/>
    </location>
</feature>
<reference evidence="2 3" key="1">
    <citation type="submission" date="2016-10" db="EMBL/GenBank/DDBJ databases">
        <authorList>
            <person name="de Groot N.N."/>
        </authorList>
    </citation>
    <scope>NUCLEOTIDE SEQUENCE [LARGE SCALE GENOMIC DNA]</scope>
    <source>
        <strain evidence="2 3">DSM 16077</strain>
    </source>
</reference>
<sequence length="106" mass="11223">MSRARAAAALTSRNWLPKASAGLVLGFALALAVSGLFAWFGPGGLFDGAGKTQVNMWLISPIWCGVLSLCFLFRSGRAAWIWLGTATLLAFALLYGGRWMITSGGL</sequence>
<dbReference type="Proteomes" id="UP000199759">
    <property type="component" value="Unassembled WGS sequence"/>
</dbReference>
<gene>
    <name evidence="2" type="ORF">SAMN04488568_11335</name>
</gene>
<keyword evidence="1" id="KW-0472">Membrane</keyword>
<dbReference type="AlphaFoldDB" id="A0A1G9TWP6"/>
<accession>A0A1G9TWP6</accession>
<evidence type="ECO:0000313" key="2">
    <source>
        <dbReference type="EMBL" id="SDM52073.1"/>
    </source>
</evidence>
<name>A0A1G9TWP6_9PROT</name>
<feature type="transmembrane region" description="Helical" evidence="1">
    <location>
        <begin position="80"/>
        <end position="101"/>
    </location>
</feature>
<dbReference type="STRING" id="144026.SAMN04488568_11335"/>
<feature type="transmembrane region" description="Helical" evidence="1">
    <location>
        <begin position="21"/>
        <end position="42"/>
    </location>
</feature>
<dbReference type="EMBL" id="FNHG01000013">
    <property type="protein sequence ID" value="SDM52073.1"/>
    <property type="molecule type" value="Genomic_DNA"/>
</dbReference>
<dbReference type="OrthoDB" id="7509319at2"/>
<keyword evidence="1" id="KW-1133">Transmembrane helix</keyword>
<evidence type="ECO:0000256" key="1">
    <source>
        <dbReference type="SAM" id="Phobius"/>
    </source>
</evidence>
<keyword evidence="1" id="KW-0812">Transmembrane</keyword>
<protein>
    <submittedName>
        <fullName evidence="2">Uncharacterized protein</fullName>
    </submittedName>
</protein>
<organism evidence="2 3">
    <name type="scientific">Maricaulis salignorans</name>
    <dbReference type="NCBI Taxonomy" id="144026"/>
    <lineage>
        <taxon>Bacteria</taxon>
        <taxon>Pseudomonadati</taxon>
        <taxon>Pseudomonadota</taxon>
        <taxon>Alphaproteobacteria</taxon>
        <taxon>Maricaulales</taxon>
        <taxon>Maricaulaceae</taxon>
        <taxon>Maricaulis</taxon>
    </lineage>
</organism>
<dbReference type="RefSeq" id="WP_091770575.1">
    <property type="nucleotide sequence ID" value="NZ_FNHG01000013.1"/>
</dbReference>
<proteinExistence type="predicted"/>